<dbReference type="EMBL" id="AAMD01000286">
    <property type="protein sequence ID" value="EAU62019.1"/>
    <property type="molecule type" value="Genomic_DNA"/>
</dbReference>
<dbReference type="AlphaFoldDB" id="Q08NF8"/>
<evidence type="ECO:0000313" key="1">
    <source>
        <dbReference type="EMBL" id="EAU62019.1"/>
    </source>
</evidence>
<evidence type="ECO:0000313" key="2">
    <source>
        <dbReference type="Proteomes" id="UP000032702"/>
    </source>
</evidence>
<dbReference type="Proteomes" id="UP000032702">
    <property type="component" value="Unassembled WGS sequence"/>
</dbReference>
<sequence>MHPVLAQALQRNVRSDEGLPRVLDEQVAQAQARQARRIAQYGQGRCWRREM</sequence>
<name>Q08NF8_STIAD</name>
<feature type="non-terminal residue" evidence="1">
    <location>
        <position position="51"/>
    </location>
</feature>
<protein>
    <submittedName>
        <fullName evidence="1">Uncharacterized protein</fullName>
    </submittedName>
</protein>
<proteinExistence type="predicted"/>
<comment type="caution">
    <text evidence="1">The sequence shown here is derived from an EMBL/GenBank/DDBJ whole genome shotgun (WGS) entry which is preliminary data.</text>
</comment>
<reference evidence="1 2" key="1">
    <citation type="submission" date="2006-04" db="EMBL/GenBank/DDBJ databases">
        <authorList>
            <person name="Nierman W.C."/>
        </authorList>
    </citation>
    <scope>NUCLEOTIDE SEQUENCE [LARGE SCALE GENOMIC DNA]</scope>
    <source>
        <strain evidence="1 2">DW4/3-1</strain>
    </source>
</reference>
<gene>
    <name evidence="1" type="ORF">STIAU_1323</name>
</gene>
<organism evidence="1 2">
    <name type="scientific">Stigmatella aurantiaca (strain DW4/3-1)</name>
    <dbReference type="NCBI Taxonomy" id="378806"/>
    <lineage>
        <taxon>Bacteria</taxon>
        <taxon>Pseudomonadati</taxon>
        <taxon>Myxococcota</taxon>
        <taxon>Myxococcia</taxon>
        <taxon>Myxococcales</taxon>
        <taxon>Cystobacterineae</taxon>
        <taxon>Archangiaceae</taxon>
        <taxon>Stigmatella</taxon>
    </lineage>
</organism>
<accession>Q08NF8</accession>